<reference evidence="1" key="1">
    <citation type="submission" date="2020-11" db="EMBL/GenBank/DDBJ databases">
        <authorList>
            <person name="Whiteford S."/>
        </authorList>
    </citation>
    <scope>NUCLEOTIDE SEQUENCE</scope>
</reference>
<evidence type="ECO:0000313" key="1">
    <source>
        <dbReference type="EMBL" id="CAG9096967.1"/>
    </source>
</evidence>
<comment type="caution">
    <text evidence="1">The sequence shown here is derived from an EMBL/GenBank/DDBJ whole genome shotgun (WGS) entry which is preliminary data.</text>
</comment>
<dbReference type="AlphaFoldDB" id="A0A8S4DDC4"/>
<gene>
    <name evidence="1" type="ORF">PLXY2_LOCUS1889</name>
</gene>
<accession>A0A8S4DDC4</accession>
<dbReference type="EMBL" id="CAJHNJ030000004">
    <property type="protein sequence ID" value="CAG9096967.1"/>
    <property type="molecule type" value="Genomic_DNA"/>
</dbReference>
<name>A0A8S4DDC4_PLUXY</name>
<protein>
    <submittedName>
        <fullName evidence="1">(diamondback moth) hypothetical protein</fullName>
    </submittedName>
</protein>
<organism evidence="1 2">
    <name type="scientific">Plutella xylostella</name>
    <name type="common">Diamondback moth</name>
    <name type="synonym">Plutella maculipennis</name>
    <dbReference type="NCBI Taxonomy" id="51655"/>
    <lineage>
        <taxon>Eukaryota</taxon>
        <taxon>Metazoa</taxon>
        <taxon>Ecdysozoa</taxon>
        <taxon>Arthropoda</taxon>
        <taxon>Hexapoda</taxon>
        <taxon>Insecta</taxon>
        <taxon>Pterygota</taxon>
        <taxon>Neoptera</taxon>
        <taxon>Endopterygota</taxon>
        <taxon>Lepidoptera</taxon>
        <taxon>Glossata</taxon>
        <taxon>Ditrysia</taxon>
        <taxon>Yponomeutoidea</taxon>
        <taxon>Plutellidae</taxon>
        <taxon>Plutella</taxon>
    </lineage>
</organism>
<evidence type="ECO:0000313" key="2">
    <source>
        <dbReference type="Proteomes" id="UP000653454"/>
    </source>
</evidence>
<proteinExistence type="predicted"/>
<dbReference type="Proteomes" id="UP000653454">
    <property type="component" value="Unassembled WGS sequence"/>
</dbReference>
<sequence length="130" mass="14316">MTEKILYPVGLTSESAILQRFAIIIGKEDTPAAAARRSAALLPRLHEAIDSHCGLRCADAVQNWALPTRRVKPGLLEVNELFISLHPLQTQRIASVPSPILTSECATFSFTTDQVKSSTRYIPQKLCEVD</sequence>
<keyword evidence="2" id="KW-1185">Reference proteome</keyword>